<dbReference type="AlphaFoldDB" id="A0A7J9HAA1"/>
<dbReference type="EMBL" id="JABFAD010000009">
    <property type="protein sequence ID" value="MBA0806727.1"/>
    <property type="molecule type" value="Genomic_DNA"/>
</dbReference>
<dbReference type="GO" id="GO:2000641">
    <property type="term" value="P:regulation of early endosome to late endosome transport"/>
    <property type="evidence" value="ECO:0007669"/>
    <property type="project" value="InterPro"/>
</dbReference>
<sequence length="266" mass="28372">MRVHPALADHVGYLGYVPKLVAAVAFEGKRETMSLGEMKDGNSMEGLAYEPDEQPSQTPQELVRLSCLRVLHQLAASTICAEAMAATSVGTPQVVPLLMKAIGWQGGSILALETLKRLVGAGNRARDALVAQGLKVGLVEVLLGLLDWRAGGRSGFCSQMKWNESEASIGRVLAIEVLHAFATEGAHWVKVREILNSSNVWSAYKDQKHDLFLPSNAQSAAAGIAGLIENPSSRLIYALTAPSQTSQARSPASKVSDLNGSEDQLS</sequence>
<dbReference type="OrthoDB" id="69656at2759"/>
<dbReference type="InterPro" id="IPR044978">
    <property type="entry name" value="GRV2/DNAJC13"/>
</dbReference>
<dbReference type="Proteomes" id="UP000593560">
    <property type="component" value="Unassembled WGS sequence"/>
</dbReference>
<dbReference type="GO" id="GO:0007032">
    <property type="term" value="P:endosome organization"/>
    <property type="evidence" value="ECO:0007669"/>
    <property type="project" value="InterPro"/>
</dbReference>
<evidence type="ECO:0000313" key="2">
    <source>
        <dbReference type="EMBL" id="MBA0806727.1"/>
    </source>
</evidence>
<gene>
    <name evidence="2" type="ORF">Gohar_022585</name>
</gene>
<evidence type="ECO:0000313" key="3">
    <source>
        <dbReference type="Proteomes" id="UP000593560"/>
    </source>
</evidence>
<proteinExistence type="predicted"/>
<dbReference type="GO" id="GO:0006898">
    <property type="term" value="P:receptor-mediated endocytosis"/>
    <property type="evidence" value="ECO:0007669"/>
    <property type="project" value="TreeGrafter"/>
</dbReference>
<feature type="compositionally biased region" description="Polar residues" evidence="1">
    <location>
        <begin position="256"/>
        <end position="266"/>
    </location>
</feature>
<name>A0A7J9HAA1_9ROSI</name>
<dbReference type="PANTHER" id="PTHR36983">
    <property type="entry name" value="DNAJ HOMOLOG SUBFAMILY C MEMBER 13"/>
    <property type="match status" value="1"/>
</dbReference>
<dbReference type="GO" id="GO:0010008">
    <property type="term" value="C:endosome membrane"/>
    <property type="evidence" value="ECO:0007669"/>
    <property type="project" value="TreeGrafter"/>
</dbReference>
<evidence type="ECO:0000256" key="1">
    <source>
        <dbReference type="SAM" id="MobiDB-lite"/>
    </source>
</evidence>
<accession>A0A7J9HAA1</accession>
<comment type="caution">
    <text evidence="2">The sequence shown here is derived from an EMBL/GenBank/DDBJ whole genome shotgun (WGS) entry which is preliminary data.</text>
</comment>
<dbReference type="PANTHER" id="PTHR36983:SF2">
    <property type="entry name" value="DNAJ HOMOLOG SUBFAMILY C MEMBER 13"/>
    <property type="match status" value="1"/>
</dbReference>
<organism evidence="2 3">
    <name type="scientific">Gossypium harknessii</name>
    <dbReference type="NCBI Taxonomy" id="34285"/>
    <lineage>
        <taxon>Eukaryota</taxon>
        <taxon>Viridiplantae</taxon>
        <taxon>Streptophyta</taxon>
        <taxon>Embryophyta</taxon>
        <taxon>Tracheophyta</taxon>
        <taxon>Spermatophyta</taxon>
        <taxon>Magnoliopsida</taxon>
        <taxon>eudicotyledons</taxon>
        <taxon>Gunneridae</taxon>
        <taxon>Pentapetalae</taxon>
        <taxon>rosids</taxon>
        <taxon>malvids</taxon>
        <taxon>Malvales</taxon>
        <taxon>Malvaceae</taxon>
        <taxon>Malvoideae</taxon>
        <taxon>Gossypium</taxon>
    </lineage>
</organism>
<protein>
    <submittedName>
        <fullName evidence="2">Uncharacterized protein</fullName>
    </submittedName>
</protein>
<feature type="region of interest" description="Disordered" evidence="1">
    <location>
        <begin position="36"/>
        <end position="55"/>
    </location>
</feature>
<feature type="region of interest" description="Disordered" evidence="1">
    <location>
        <begin position="242"/>
        <end position="266"/>
    </location>
</feature>
<reference evidence="2 3" key="1">
    <citation type="journal article" date="2019" name="Genome Biol. Evol.">
        <title>Insights into the evolution of the New World diploid cottons (Gossypium, subgenus Houzingenia) based on genome sequencing.</title>
        <authorList>
            <person name="Grover C.E."/>
            <person name="Arick M.A. 2nd"/>
            <person name="Thrash A."/>
            <person name="Conover J.L."/>
            <person name="Sanders W.S."/>
            <person name="Peterson D.G."/>
            <person name="Frelichowski J.E."/>
            <person name="Scheffler J.A."/>
            <person name="Scheffler B.E."/>
            <person name="Wendel J.F."/>
        </authorList>
    </citation>
    <scope>NUCLEOTIDE SEQUENCE [LARGE SCALE GENOMIC DNA]</scope>
    <source>
        <strain evidence="2">0</strain>
        <tissue evidence="2">Leaf</tissue>
    </source>
</reference>
<keyword evidence="3" id="KW-1185">Reference proteome</keyword>